<comment type="activity regulation">
    <text evidence="11">Activated by phosphorylation and inhibited by fructose 1,6-bisphosphate (FBP).</text>
</comment>
<reference evidence="15" key="1">
    <citation type="submission" date="2022-08" db="EMBL/GenBank/DDBJ databases">
        <title>The genomic sequence of strain Paenibacillus sp. SCIV0701.</title>
        <authorList>
            <person name="Zhao H."/>
        </authorList>
    </citation>
    <scope>NUCLEOTIDE SEQUENCE</scope>
    <source>
        <strain evidence="15">SCIV0701</strain>
    </source>
</reference>
<evidence type="ECO:0000313" key="15">
    <source>
        <dbReference type="EMBL" id="MCR2804132.1"/>
    </source>
</evidence>
<evidence type="ECO:0000256" key="12">
    <source>
        <dbReference type="RuleBase" id="RU003733"/>
    </source>
</evidence>
<dbReference type="InterPro" id="IPR018484">
    <property type="entry name" value="FGGY_N"/>
</dbReference>
<keyword evidence="7 11" id="KW-0067">ATP-binding</keyword>
<evidence type="ECO:0000256" key="9">
    <source>
        <dbReference type="ARBA" id="ARBA00054633"/>
    </source>
</evidence>
<feature type="binding site" evidence="11">
    <location>
        <position position="83"/>
    </location>
    <ligand>
        <name>sn-glycerol 3-phosphate</name>
        <dbReference type="ChEBI" id="CHEBI:57597"/>
    </ligand>
</feature>
<feature type="binding site" evidence="11">
    <location>
        <position position="134"/>
    </location>
    <ligand>
        <name>glycerol</name>
        <dbReference type="ChEBI" id="CHEBI:17754"/>
    </ligand>
</feature>
<dbReference type="GO" id="GO:0019563">
    <property type="term" value="P:glycerol catabolic process"/>
    <property type="evidence" value="ECO:0007669"/>
    <property type="project" value="UniProtKB-UniRule"/>
</dbReference>
<evidence type="ECO:0000256" key="8">
    <source>
        <dbReference type="ARBA" id="ARBA00052101"/>
    </source>
</evidence>
<comment type="catalytic activity">
    <reaction evidence="8 11">
        <text>glycerol + ATP = sn-glycerol 3-phosphate + ADP + H(+)</text>
        <dbReference type="Rhea" id="RHEA:21644"/>
        <dbReference type="ChEBI" id="CHEBI:15378"/>
        <dbReference type="ChEBI" id="CHEBI:17754"/>
        <dbReference type="ChEBI" id="CHEBI:30616"/>
        <dbReference type="ChEBI" id="CHEBI:57597"/>
        <dbReference type="ChEBI" id="CHEBI:456216"/>
        <dbReference type="EC" id="2.7.1.30"/>
    </reaction>
</comment>
<dbReference type="InterPro" id="IPR005999">
    <property type="entry name" value="Glycerol_kin"/>
</dbReference>
<dbReference type="AlphaFoldDB" id="A0A9X2MV59"/>
<gene>
    <name evidence="11 15" type="primary">glpK</name>
    <name evidence="15" type="ORF">NQZ67_09600</name>
</gene>
<comment type="caution">
    <text evidence="11">Lacks conserved residue(s) required for the propagation of feature annotation.</text>
</comment>
<dbReference type="PIRSF" id="PIRSF000538">
    <property type="entry name" value="GlpK"/>
    <property type="match status" value="1"/>
</dbReference>
<evidence type="ECO:0000256" key="7">
    <source>
        <dbReference type="ARBA" id="ARBA00022840"/>
    </source>
</evidence>
<organism evidence="15 16">
    <name type="scientific">Paenibacillus soyae</name>
    <dbReference type="NCBI Taxonomy" id="2969249"/>
    <lineage>
        <taxon>Bacteria</taxon>
        <taxon>Bacillati</taxon>
        <taxon>Bacillota</taxon>
        <taxon>Bacilli</taxon>
        <taxon>Bacillales</taxon>
        <taxon>Paenibacillaceae</taxon>
        <taxon>Paenibacillus</taxon>
    </lineage>
</organism>
<feature type="binding site" evidence="11">
    <location>
        <position position="244"/>
    </location>
    <ligand>
        <name>glycerol</name>
        <dbReference type="ChEBI" id="CHEBI:17754"/>
    </ligand>
</feature>
<dbReference type="SUPFAM" id="SSF53067">
    <property type="entry name" value="Actin-like ATPase domain"/>
    <property type="match status" value="2"/>
</dbReference>
<dbReference type="RefSeq" id="WP_257444961.1">
    <property type="nucleotide sequence ID" value="NZ_JANIPJ010000005.1"/>
</dbReference>
<dbReference type="InterPro" id="IPR018483">
    <property type="entry name" value="Carb_kinase_FGGY_CS"/>
</dbReference>
<feature type="binding site" evidence="11">
    <location>
        <position position="413"/>
    </location>
    <ligand>
        <name>ADP</name>
        <dbReference type="ChEBI" id="CHEBI:456216"/>
    </ligand>
</feature>
<keyword evidence="4 11" id="KW-0547">Nucleotide-binding</keyword>
<dbReference type="GO" id="GO:0005829">
    <property type="term" value="C:cytosol"/>
    <property type="evidence" value="ECO:0007669"/>
    <property type="project" value="TreeGrafter"/>
</dbReference>
<feature type="binding site" evidence="11">
    <location>
        <position position="409"/>
    </location>
    <ligand>
        <name>ATP</name>
        <dbReference type="ChEBI" id="CHEBI:30616"/>
    </ligand>
</feature>
<comment type="function">
    <text evidence="9 11">Key enzyme in the regulation of glycerol uptake and metabolism. Catalyzes the phosphorylation of glycerol to yield sn-glycerol 3-phosphate.</text>
</comment>
<name>A0A9X2MV59_9BACL</name>
<evidence type="ECO:0000256" key="6">
    <source>
        <dbReference type="ARBA" id="ARBA00022798"/>
    </source>
</evidence>
<dbReference type="CDD" id="cd07786">
    <property type="entry name" value="FGGY_EcGK_like"/>
    <property type="match status" value="1"/>
</dbReference>
<evidence type="ECO:0000259" key="13">
    <source>
        <dbReference type="Pfam" id="PF00370"/>
    </source>
</evidence>
<dbReference type="EC" id="2.7.1.30" evidence="11"/>
<dbReference type="NCBIfam" id="TIGR01311">
    <property type="entry name" value="glycerol_kin"/>
    <property type="match status" value="1"/>
</dbReference>
<feature type="binding site" evidence="11">
    <location>
        <position position="16"/>
    </location>
    <ligand>
        <name>ADP</name>
        <dbReference type="ChEBI" id="CHEBI:456216"/>
    </ligand>
</feature>
<feature type="binding site" evidence="11">
    <location>
        <position position="312"/>
    </location>
    <ligand>
        <name>ATP</name>
        <dbReference type="ChEBI" id="CHEBI:30616"/>
    </ligand>
</feature>
<feature type="binding site" evidence="11">
    <location>
        <position position="82"/>
    </location>
    <ligand>
        <name>glycerol</name>
        <dbReference type="ChEBI" id="CHEBI:17754"/>
    </ligand>
</feature>
<proteinExistence type="inferred from homology"/>
<dbReference type="Pfam" id="PF00370">
    <property type="entry name" value="FGGY_N"/>
    <property type="match status" value="1"/>
</dbReference>
<feature type="binding site" evidence="11">
    <location>
        <position position="82"/>
    </location>
    <ligand>
        <name>sn-glycerol 3-phosphate</name>
        <dbReference type="ChEBI" id="CHEBI:57597"/>
    </ligand>
</feature>
<dbReference type="NCBIfam" id="NF000756">
    <property type="entry name" value="PRK00047.1"/>
    <property type="match status" value="1"/>
</dbReference>
<evidence type="ECO:0000259" key="14">
    <source>
        <dbReference type="Pfam" id="PF02782"/>
    </source>
</evidence>
<dbReference type="InterPro" id="IPR043129">
    <property type="entry name" value="ATPase_NBD"/>
</dbReference>
<feature type="binding site" evidence="11">
    <location>
        <position position="243"/>
    </location>
    <ligand>
        <name>sn-glycerol 3-phosphate</name>
        <dbReference type="ChEBI" id="CHEBI:57597"/>
    </ligand>
</feature>
<feature type="binding site" evidence="11">
    <location>
        <position position="12"/>
    </location>
    <ligand>
        <name>ATP</name>
        <dbReference type="ChEBI" id="CHEBI:30616"/>
    </ligand>
</feature>
<dbReference type="EMBL" id="JANIPJ010000005">
    <property type="protein sequence ID" value="MCR2804132.1"/>
    <property type="molecule type" value="Genomic_DNA"/>
</dbReference>
<dbReference type="PROSITE" id="PS00933">
    <property type="entry name" value="FGGY_KINASES_1"/>
    <property type="match status" value="1"/>
</dbReference>
<dbReference type="PROSITE" id="PS00445">
    <property type="entry name" value="FGGY_KINASES_2"/>
    <property type="match status" value="1"/>
</dbReference>
<keyword evidence="6 11" id="KW-0319">Glycerol metabolism</keyword>
<keyword evidence="5 11" id="KW-0418">Kinase</keyword>
<evidence type="ECO:0000256" key="10">
    <source>
        <dbReference type="ARBA" id="ARBA00063665"/>
    </source>
</evidence>
<dbReference type="GO" id="GO:0005524">
    <property type="term" value="F:ATP binding"/>
    <property type="evidence" value="ECO:0007669"/>
    <property type="project" value="UniProtKB-UniRule"/>
</dbReference>
<sequence>MSTYMLAIDQGTTSTRALLVGRDGRIAAIAQEELPLAYPTPGAVEADAIFIWESAKRVIQDALQKAGVGADAIAAIGMTNQRETTVVWEKATGKPIHPAIVWQSRQSSGICDRLRAEGREELIHERTGLLIDPYFSGTKVTWLLENAEGAREKAERGELLFGTIETWLIWNMTGGRVHVTDVTNASRTLMFNIHERRWDEELLRMLGVPASMLPEVRSSSEIYGMLDSSLLGREVPIAGAAGDQQAALFGQNAFREGATKNTYGTGCFMLMNTGEKAIMSSKGLLTTIAWEVDGKLEYALEGSVFVAGAAIQWLRDGLELIGNASESQDLASQVESTDGVYVVPAFVGLGTPYWNSDVRGSVFGLTRGTSKAHFVRAVLESLAYQTQDVLAVMEEESGLKLISLAVDGGAAANDLLMQFQSDLLNVPVERPAVLESTALGAAFLAGLAVGFWKDKNEIASLRRTDRQFQPDMAETRRNELYGGWKRAVKAAMAFSPES</sequence>
<feature type="binding site" evidence="11">
    <location>
        <position position="13"/>
    </location>
    <ligand>
        <name>ATP</name>
        <dbReference type="ChEBI" id="CHEBI:30616"/>
    </ligand>
</feature>
<comment type="similarity">
    <text evidence="2 11 12">Belongs to the FGGY kinase family.</text>
</comment>
<evidence type="ECO:0000256" key="11">
    <source>
        <dbReference type="HAMAP-Rule" id="MF_00186"/>
    </source>
</evidence>
<dbReference type="GO" id="GO:0004370">
    <property type="term" value="F:glycerol kinase activity"/>
    <property type="evidence" value="ECO:0007669"/>
    <property type="project" value="UniProtKB-UniRule"/>
</dbReference>
<feature type="binding site" evidence="11">
    <location>
        <position position="12"/>
    </location>
    <ligand>
        <name>ADP</name>
        <dbReference type="ChEBI" id="CHEBI:456216"/>
    </ligand>
</feature>
<protein>
    <recommendedName>
        <fullName evidence="11">Glycerol kinase</fullName>
        <ecNumber evidence="11">2.7.1.30</ecNumber>
    </recommendedName>
    <alternativeName>
        <fullName evidence="11">ATP:glycerol 3-phosphotransferase</fullName>
    </alternativeName>
    <alternativeName>
        <fullName evidence="11">Glycerokinase</fullName>
        <shortName evidence="11">GK</shortName>
    </alternativeName>
</protein>
<dbReference type="InterPro" id="IPR000577">
    <property type="entry name" value="Carb_kinase_FGGY"/>
</dbReference>
<dbReference type="PANTHER" id="PTHR10196:SF69">
    <property type="entry name" value="GLYCEROL KINASE"/>
    <property type="match status" value="1"/>
</dbReference>
<keyword evidence="3 11" id="KW-0808">Transferase</keyword>
<feature type="binding site" evidence="11">
    <location>
        <position position="12"/>
    </location>
    <ligand>
        <name>sn-glycerol 3-phosphate</name>
        <dbReference type="ChEBI" id="CHEBI:57597"/>
    </ligand>
</feature>
<feature type="binding site" evidence="11">
    <location>
        <position position="83"/>
    </location>
    <ligand>
        <name>glycerol</name>
        <dbReference type="ChEBI" id="CHEBI:17754"/>
    </ligand>
</feature>
<feature type="binding site" evidence="11">
    <location>
        <position position="134"/>
    </location>
    <ligand>
        <name>sn-glycerol 3-phosphate</name>
        <dbReference type="ChEBI" id="CHEBI:57597"/>
    </ligand>
</feature>
<dbReference type="Pfam" id="PF02782">
    <property type="entry name" value="FGGY_C"/>
    <property type="match status" value="1"/>
</dbReference>
<feature type="domain" description="Carbohydrate kinase FGGY N-terminal" evidence="13">
    <location>
        <begin position="4"/>
        <end position="250"/>
    </location>
</feature>
<feature type="domain" description="Carbohydrate kinase FGGY C-terminal" evidence="14">
    <location>
        <begin position="261"/>
        <end position="448"/>
    </location>
</feature>
<dbReference type="GO" id="GO:0006072">
    <property type="term" value="P:glycerol-3-phosphate metabolic process"/>
    <property type="evidence" value="ECO:0007669"/>
    <property type="project" value="InterPro"/>
</dbReference>
<feature type="binding site" evidence="11">
    <location>
        <position position="308"/>
    </location>
    <ligand>
        <name>ADP</name>
        <dbReference type="ChEBI" id="CHEBI:456216"/>
    </ligand>
</feature>
<evidence type="ECO:0000313" key="16">
    <source>
        <dbReference type="Proteomes" id="UP001141950"/>
    </source>
</evidence>
<feature type="binding site" evidence="11">
    <location>
        <position position="265"/>
    </location>
    <ligand>
        <name>ADP</name>
        <dbReference type="ChEBI" id="CHEBI:456216"/>
    </ligand>
</feature>
<dbReference type="FunFam" id="3.30.420.40:FF:000007">
    <property type="entry name" value="Glycerol kinase"/>
    <property type="match status" value="1"/>
</dbReference>
<feature type="binding site" evidence="11">
    <location>
        <position position="14"/>
    </location>
    <ligand>
        <name>ATP</name>
        <dbReference type="ChEBI" id="CHEBI:30616"/>
    </ligand>
</feature>
<dbReference type="InterPro" id="IPR018485">
    <property type="entry name" value="FGGY_C"/>
</dbReference>
<feature type="binding site" evidence="11">
    <location>
        <position position="265"/>
    </location>
    <ligand>
        <name>ATP</name>
        <dbReference type="ChEBI" id="CHEBI:30616"/>
    </ligand>
</feature>
<accession>A0A9X2MV59</accession>
<dbReference type="FunFam" id="3.30.420.40:FF:000008">
    <property type="entry name" value="Glycerol kinase"/>
    <property type="match status" value="1"/>
</dbReference>
<keyword evidence="16" id="KW-1185">Reference proteome</keyword>
<comment type="caution">
    <text evidence="15">The sequence shown here is derived from an EMBL/GenBank/DDBJ whole genome shotgun (WGS) entry which is preliminary data.</text>
</comment>
<dbReference type="HAMAP" id="MF_00186">
    <property type="entry name" value="Glycerol_kin"/>
    <property type="match status" value="1"/>
</dbReference>
<dbReference type="Proteomes" id="UP001141950">
    <property type="component" value="Unassembled WGS sequence"/>
</dbReference>
<feature type="binding site" evidence="11">
    <location>
        <position position="308"/>
    </location>
    <ligand>
        <name>ATP</name>
        <dbReference type="ChEBI" id="CHEBI:30616"/>
    </ligand>
</feature>
<feature type="binding site" evidence="11">
    <location>
        <position position="243"/>
    </location>
    <ligand>
        <name>glycerol</name>
        <dbReference type="ChEBI" id="CHEBI:17754"/>
    </ligand>
</feature>
<feature type="binding site" evidence="11">
    <location>
        <position position="409"/>
    </location>
    <ligand>
        <name>ADP</name>
        <dbReference type="ChEBI" id="CHEBI:456216"/>
    </ligand>
</feature>
<evidence type="ECO:0000256" key="4">
    <source>
        <dbReference type="ARBA" id="ARBA00022741"/>
    </source>
</evidence>
<evidence type="ECO:0000256" key="1">
    <source>
        <dbReference type="ARBA" id="ARBA00005190"/>
    </source>
</evidence>
<dbReference type="PANTHER" id="PTHR10196">
    <property type="entry name" value="SUGAR KINASE"/>
    <property type="match status" value="1"/>
</dbReference>
<evidence type="ECO:0000256" key="2">
    <source>
        <dbReference type="ARBA" id="ARBA00009156"/>
    </source>
</evidence>
<evidence type="ECO:0000256" key="5">
    <source>
        <dbReference type="ARBA" id="ARBA00022777"/>
    </source>
</evidence>
<comment type="subunit">
    <text evidence="10 11">Homotetramer and homodimer (in equilibrium).</text>
</comment>
<evidence type="ECO:0000256" key="3">
    <source>
        <dbReference type="ARBA" id="ARBA00022679"/>
    </source>
</evidence>
<comment type="pathway">
    <text evidence="1 11">Polyol metabolism; glycerol degradation via glycerol kinase pathway; sn-glycerol 3-phosphate from glycerol: step 1/1.</text>
</comment>
<dbReference type="Gene3D" id="3.30.420.40">
    <property type="match status" value="2"/>
</dbReference>